<dbReference type="AlphaFoldDB" id="A0A0F4J498"/>
<evidence type="ECO:0000313" key="2">
    <source>
        <dbReference type="Proteomes" id="UP000033551"/>
    </source>
</evidence>
<keyword evidence="2" id="KW-1185">Reference proteome</keyword>
<evidence type="ECO:0000313" key="1">
    <source>
        <dbReference type="EMBL" id="KJY29095.1"/>
    </source>
</evidence>
<dbReference type="EMBL" id="JZWV01000677">
    <property type="protein sequence ID" value="KJY29095.1"/>
    <property type="molecule type" value="Genomic_DNA"/>
</dbReference>
<proteinExistence type="predicted"/>
<reference evidence="1 2" key="1">
    <citation type="submission" date="2015-02" db="EMBL/GenBank/DDBJ databases">
        <authorList>
            <person name="Ju K.-S."/>
            <person name="Doroghazi J.R."/>
            <person name="Metcalf W."/>
        </authorList>
    </citation>
    <scope>NUCLEOTIDE SEQUENCE [LARGE SCALE GENOMIC DNA]</scope>
    <source>
        <strain evidence="1 2">NRRL ISP-5550</strain>
    </source>
</reference>
<accession>A0A0F4J498</accession>
<gene>
    <name evidence="1" type="ORF">VR44_23800</name>
</gene>
<protein>
    <submittedName>
        <fullName evidence="1">Uncharacterized protein</fullName>
    </submittedName>
</protein>
<comment type="caution">
    <text evidence="1">The sequence shown here is derived from an EMBL/GenBank/DDBJ whole genome shotgun (WGS) entry which is preliminary data.</text>
</comment>
<name>A0A0F4J498_9ACTN</name>
<dbReference type="PATRIC" id="fig|68223.7.peg.733"/>
<organism evidence="1 2">
    <name type="scientific">Streptomyces katrae</name>
    <dbReference type="NCBI Taxonomy" id="68223"/>
    <lineage>
        <taxon>Bacteria</taxon>
        <taxon>Bacillati</taxon>
        <taxon>Actinomycetota</taxon>
        <taxon>Actinomycetes</taxon>
        <taxon>Kitasatosporales</taxon>
        <taxon>Streptomycetaceae</taxon>
        <taxon>Streptomyces</taxon>
    </lineage>
</organism>
<dbReference type="Proteomes" id="UP000033551">
    <property type="component" value="Unassembled WGS sequence"/>
</dbReference>
<sequence length="491" mass="54208">MHNQLVFADLTDYPVMAQALDNQWLPADLAASRQRASTPAGPSSEAVAAGAAELRRSLVNSGTLVVNRAYFLNNEALYSNYLPTAEPSERAAFIQLLNRRAMVPYLYTEREATAEFGWGHDRSVATAWRRLITDESDPGLVRFDWDDASNRQRATQVGNFFSTQLSVLRRLPAEVLAQNLGIPKEQARAMRVGILKDLYDWAGDQDIDRDITRNMVYERFLSRPGTEPHENLLREGEHIVPAKQLIDLLYSLGVPKASGLIALTPPDSPPRATLNELREDSRPAADDPEAIGLLLRDLFADELHRAVDGPNSYAGLSLADIVRLRREEEWRAYIDSLEAFVRGGFRDGRLPSPEEFAQHTSDVTRSHARMLRAARRTSASHRGFVREISTVLVLESAGIAAQLSAGQDITLLSGSLQLLTAAAGVVSLRLQFRDTGRGWLSGGLGHSVTLPSLRLNNLRKDWQTILRVYGREVVESGGGVLGRPADQMAAA</sequence>